<feature type="domain" description="SusD-like N-terminal" evidence="7">
    <location>
        <begin position="79"/>
        <end position="238"/>
    </location>
</feature>
<evidence type="ECO:0000259" key="6">
    <source>
        <dbReference type="Pfam" id="PF07980"/>
    </source>
</evidence>
<dbReference type="EMBL" id="QOWE01000009">
    <property type="protein sequence ID" value="RCR69122.1"/>
    <property type="molecule type" value="Genomic_DNA"/>
</dbReference>
<organism evidence="8 9">
    <name type="scientific">Larkinella punicea</name>
    <dbReference type="NCBI Taxonomy" id="2315727"/>
    <lineage>
        <taxon>Bacteria</taxon>
        <taxon>Pseudomonadati</taxon>
        <taxon>Bacteroidota</taxon>
        <taxon>Cytophagia</taxon>
        <taxon>Cytophagales</taxon>
        <taxon>Spirosomataceae</taxon>
        <taxon>Larkinella</taxon>
    </lineage>
</organism>
<evidence type="ECO:0000256" key="5">
    <source>
        <dbReference type="ARBA" id="ARBA00023237"/>
    </source>
</evidence>
<protein>
    <submittedName>
        <fullName evidence="8">RagB/SusD family nutrient uptake outer membrane protein</fullName>
    </submittedName>
</protein>
<proteinExistence type="inferred from homology"/>
<comment type="similarity">
    <text evidence="2">Belongs to the SusD family.</text>
</comment>
<feature type="domain" description="RagB/SusD" evidence="6">
    <location>
        <begin position="340"/>
        <end position="490"/>
    </location>
</feature>
<keyword evidence="4" id="KW-0472">Membrane</keyword>
<accession>A0A368JNP7</accession>
<sequence>MKNIHNKGYRLVALLLIGFVVNGCNTLDQKPESALAQDGFYSNGTDAELGLVGAYNRLFTENHIVGTYMLLDMNSDDLTTATGKFGYIMENRGDMSSVNHGTTESYFQAPWVTIANANLFLEKVKDIPPTAFVGATTANDKRKDEVLGEAHFIRGLSYYYLTMLWRNVPLILNFPAGALPEDNQIPNSTQPEVLAQVVKDLQVAEANLPNSMTQFSANERRGRASKWAAKGFLSRIRLQEKNWQEVVKLSDEIINSGQYSLVNPWTTMFLGDQNSGEAILEIQAEAGPGFFNMGIHGWFYGNGEFRATDDAVAQYEKPRKDARYEYTIKDDKVSNKFLPQPLWANEGIARANLVMLRLGEIYFNKAEALNEINYEANKQAVLTILNTFRARAQDANFANRFRPTLPVGTTGIPLLTLADVDTPEKMRQAIRAEKRRELMFEGVRWLDLLRWDPAYAAQIVKANSPDRLYFPIPENEILLNKGVLKQNPGW</sequence>
<keyword evidence="5" id="KW-0998">Cell outer membrane</keyword>
<comment type="subcellular location">
    <subcellularLocation>
        <location evidence="1">Cell outer membrane</location>
    </subcellularLocation>
</comment>
<comment type="caution">
    <text evidence="8">The sequence shown here is derived from an EMBL/GenBank/DDBJ whole genome shotgun (WGS) entry which is preliminary data.</text>
</comment>
<dbReference type="GO" id="GO:0009279">
    <property type="term" value="C:cell outer membrane"/>
    <property type="evidence" value="ECO:0007669"/>
    <property type="project" value="UniProtKB-SubCell"/>
</dbReference>
<keyword evidence="3" id="KW-0732">Signal</keyword>
<evidence type="ECO:0000313" key="8">
    <source>
        <dbReference type="EMBL" id="RCR69122.1"/>
    </source>
</evidence>
<dbReference type="InterPro" id="IPR012944">
    <property type="entry name" value="SusD_RagB_dom"/>
</dbReference>
<reference evidence="8 9" key="1">
    <citation type="submission" date="2018-07" db="EMBL/GenBank/DDBJ databases">
        <title>Genome analysis of Larkinella rosea.</title>
        <authorList>
            <person name="Zhou Z."/>
            <person name="Wang G."/>
        </authorList>
    </citation>
    <scope>NUCLEOTIDE SEQUENCE [LARGE SCALE GENOMIC DNA]</scope>
    <source>
        <strain evidence="9">zzj9</strain>
    </source>
</reference>
<dbReference type="AlphaFoldDB" id="A0A368JNP7"/>
<evidence type="ECO:0000256" key="3">
    <source>
        <dbReference type="ARBA" id="ARBA00022729"/>
    </source>
</evidence>
<dbReference type="CDD" id="cd08977">
    <property type="entry name" value="SusD"/>
    <property type="match status" value="1"/>
</dbReference>
<dbReference type="Pfam" id="PF07980">
    <property type="entry name" value="SusD_RagB"/>
    <property type="match status" value="1"/>
</dbReference>
<dbReference type="RefSeq" id="WP_114406298.1">
    <property type="nucleotide sequence ID" value="NZ_QOWE01000009.1"/>
</dbReference>
<keyword evidence="9" id="KW-1185">Reference proteome</keyword>
<evidence type="ECO:0000256" key="4">
    <source>
        <dbReference type="ARBA" id="ARBA00023136"/>
    </source>
</evidence>
<gene>
    <name evidence="8" type="ORF">DUE52_12185</name>
</gene>
<dbReference type="InterPro" id="IPR011990">
    <property type="entry name" value="TPR-like_helical_dom_sf"/>
</dbReference>
<name>A0A368JNP7_9BACT</name>
<dbReference type="Proteomes" id="UP000253383">
    <property type="component" value="Unassembled WGS sequence"/>
</dbReference>
<dbReference type="OrthoDB" id="653598at2"/>
<evidence type="ECO:0000256" key="1">
    <source>
        <dbReference type="ARBA" id="ARBA00004442"/>
    </source>
</evidence>
<evidence type="ECO:0000313" key="9">
    <source>
        <dbReference type="Proteomes" id="UP000253383"/>
    </source>
</evidence>
<evidence type="ECO:0000256" key="2">
    <source>
        <dbReference type="ARBA" id="ARBA00006275"/>
    </source>
</evidence>
<evidence type="ECO:0000259" key="7">
    <source>
        <dbReference type="Pfam" id="PF14322"/>
    </source>
</evidence>
<dbReference type="Gene3D" id="1.25.40.390">
    <property type="match status" value="1"/>
</dbReference>
<dbReference type="SUPFAM" id="SSF48452">
    <property type="entry name" value="TPR-like"/>
    <property type="match status" value="1"/>
</dbReference>
<dbReference type="Pfam" id="PF14322">
    <property type="entry name" value="SusD-like_3"/>
    <property type="match status" value="1"/>
</dbReference>
<dbReference type="InterPro" id="IPR033985">
    <property type="entry name" value="SusD-like_N"/>
</dbReference>